<dbReference type="Ensembl" id="ENSEBUT00000024824.1">
    <property type="protein sequence ID" value="ENSEBUP00000024248.1"/>
    <property type="gene ID" value="ENSEBUG00000014939.1"/>
</dbReference>
<dbReference type="GeneTree" id="ENSGT00940000166023"/>
<dbReference type="PANTHER" id="PTHR47063:SF1">
    <property type="entry name" value="RIBONUCLEASE H2 SUBUNIT C"/>
    <property type="match status" value="1"/>
</dbReference>
<protein>
    <submittedName>
        <fullName evidence="1">Ribonuclease H2, subunit C</fullName>
    </submittedName>
</protein>
<sequence length="200" mass="22713">MSSKFHFLMMYSQYRLNNPEPLKPCSALTSKGETAWRNPSANVQIMANLSGEADDDYLHMTVDSTTLQKAPHSETIHFLPCLIKCTGPAPVSCYFTPAISKTDEDEVKTVSFRGYELKGKEMSLPPDYMGLVLREDPPPDEGEERHARTMNKFSKLTYWNLETPPNPDDCFAMAMTWPKLADQTLPMSWFLKTVFCKLSN</sequence>
<evidence type="ECO:0000313" key="1">
    <source>
        <dbReference type="Ensembl" id="ENSEBUP00000024248.1"/>
    </source>
</evidence>
<dbReference type="PANTHER" id="PTHR47063">
    <property type="entry name" value="RIBONUCLEASE H2 SUBUNIT C"/>
    <property type="match status" value="1"/>
</dbReference>
<dbReference type="GO" id="GO:0006401">
    <property type="term" value="P:RNA catabolic process"/>
    <property type="evidence" value="ECO:0007669"/>
    <property type="project" value="InterPro"/>
</dbReference>
<organism evidence="1 2">
    <name type="scientific">Eptatretus burgeri</name>
    <name type="common">Inshore hagfish</name>
    <dbReference type="NCBI Taxonomy" id="7764"/>
    <lineage>
        <taxon>Eukaryota</taxon>
        <taxon>Metazoa</taxon>
        <taxon>Chordata</taxon>
        <taxon>Craniata</taxon>
        <taxon>Vertebrata</taxon>
        <taxon>Cyclostomata</taxon>
        <taxon>Myxini</taxon>
        <taxon>Myxiniformes</taxon>
        <taxon>Myxinidae</taxon>
        <taxon>Eptatretinae</taxon>
        <taxon>Eptatretus</taxon>
    </lineage>
</organism>
<dbReference type="InterPro" id="IPR013924">
    <property type="entry name" value="RNase_H2_suC"/>
</dbReference>
<keyword evidence="2" id="KW-1185">Reference proteome</keyword>
<dbReference type="Pfam" id="PF08615">
    <property type="entry name" value="RNase_H2_suC"/>
    <property type="match status" value="1"/>
</dbReference>
<dbReference type="GO" id="GO:0032299">
    <property type="term" value="C:ribonuclease H2 complex"/>
    <property type="evidence" value="ECO:0007669"/>
    <property type="project" value="InterPro"/>
</dbReference>
<name>A0A8C4R533_EPTBU</name>
<dbReference type="CDD" id="cd09271">
    <property type="entry name" value="RNase_H2-C"/>
    <property type="match status" value="1"/>
</dbReference>
<reference evidence="1" key="2">
    <citation type="submission" date="2025-09" db="UniProtKB">
        <authorList>
            <consortium name="Ensembl"/>
        </authorList>
    </citation>
    <scope>IDENTIFICATION</scope>
</reference>
<evidence type="ECO:0000313" key="2">
    <source>
        <dbReference type="Proteomes" id="UP000694388"/>
    </source>
</evidence>
<reference evidence="1" key="1">
    <citation type="submission" date="2025-08" db="UniProtKB">
        <authorList>
            <consortium name="Ensembl"/>
        </authorList>
    </citation>
    <scope>IDENTIFICATION</scope>
</reference>
<dbReference type="AlphaFoldDB" id="A0A8C4R533"/>
<dbReference type="Proteomes" id="UP000694388">
    <property type="component" value="Unplaced"/>
</dbReference>
<proteinExistence type="predicted"/>
<dbReference type="Gene3D" id="2.40.128.680">
    <property type="match status" value="1"/>
</dbReference>
<dbReference type="InterPro" id="IPR052863">
    <property type="entry name" value="RNase_H2_subunit_C"/>
</dbReference>
<accession>A0A8C4R533</accession>